<evidence type="ECO:0000256" key="6">
    <source>
        <dbReference type="ARBA" id="ARBA00023027"/>
    </source>
</evidence>
<dbReference type="NCBIfam" id="TIGR01350">
    <property type="entry name" value="lipoamide_DH"/>
    <property type="match status" value="1"/>
</dbReference>
<organism evidence="11 12">
    <name type="scientific">Pyramidobacter porci</name>
    <dbReference type="NCBI Taxonomy" id="2605789"/>
    <lineage>
        <taxon>Bacteria</taxon>
        <taxon>Thermotogati</taxon>
        <taxon>Synergistota</taxon>
        <taxon>Synergistia</taxon>
        <taxon>Synergistales</taxon>
        <taxon>Dethiosulfovibrionaceae</taxon>
        <taxon>Pyramidobacter</taxon>
    </lineage>
</organism>
<dbReference type="GO" id="GO:0050660">
    <property type="term" value="F:flavin adenine dinucleotide binding"/>
    <property type="evidence" value="ECO:0007669"/>
    <property type="project" value="InterPro"/>
</dbReference>
<reference evidence="11 12" key="1">
    <citation type="submission" date="2019-08" db="EMBL/GenBank/DDBJ databases">
        <title>In-depth cultivation of the pig gut microbiome towards novel bacterial diversity and tailored functional studies.</title>
        <authorList>
            <person name="Wylensek D."/>
            <person name="Hitch T.C.A."/>
            <person name="Clavel T."/>
        </authorList>
    </citation>
    <scope>NUCLEOTIDE SEQUENCE [LARGE SCALE GENOMIC DNA]</scope>
    <source>
        <strain evidence="11 12">SM-530-WT-4B</strain>
    </source>
</reference>
<gene>
    <name evidence="11" type="primary">lpdA</name>
    <name evidence="11" type="ORF">FYJ74_08745</name>
</gene>
<evidence type="ECO:0000259" key="10">
    <source>
        <dbReference type="PROSITE" id="PS50968"/>
    </source>
</evidence>
<comment type="cofactor">
    <cofactor evidence="9">
        <name>FAD</name>
        <dbReference type="ChEBI" id="CHEBI:57692"/>
    </cofactor>
    <text evidence="9">Binds 1 FAD per subunit.</text>
</comment>
<feature type="domain" description="Lipoyl-binding" evidence="10">
    <location>
        <begin position="2"/>
        <end position="77"/>
    </location>
</feature>
<evidence type="ECO:0000256" key="2">
    <source>
        <dbReference type="ARBA" id="ARBA00022490"/>
    </source>
</evidence>
<keyword evidence="4 9" id="KW-0274">FAD</keyword>
<dbReference type="InterPro" id="IPR000089">
    <property type="entry name" value="Biotin_lipoyl"/>
</dbReference>
<keyword evidence="2" id="KW-0963">Cytoplasm</keyword>
<dbReference type="Gene3D" id="3.50.50.60">
    <property type="entry name" value="FAD/NAD(P)-binding domain"/>
    <property type="match status" value="2"/>
</dbReference>
<dbReference type="SUPFAM" id="SSF51905">
    <property type="entry name" value="FAD/NAD(P)-binding domain"/>
    <property type="match status" value="1"/>
</dbReference>
<dbReference type="AlphaFoldDB" id="A0A6L5YCP9"/>
<keyword evidence="8 9" id="KW-0676">Redox-active center</keyword>
<protein>
    <recommendedName>
        <fullName evidence="9">Dihydrolipoyl dehydrogenase</fullName>
        <ecNumber evidence="9">1.8.1.4</ecNumber>
    </recommendedName>
</protein>
<dbReference type="CDD" id="cd06849">
    <property type="entry name" value="lipoyl_domain"/>
    <property type="match status" value="1"/>
</dbReference>
<evidence type="ECO:0000256" key="9">
    <source>
        <dbReference type="RuleBase" id="RU003692"/>
    </source>
</evidence>
<dbReference type="EC" id="1.8.1.4" evidence="9"/>
<dbReference type="InterPro" id="IPR050151">
    <property type="entry name" value="Class-I_Pyr_Nuc-Dis_Oxidored"/>
</dbReference>
<comment type="caution">
    <text evidence="11">The sequence shown here is derived from an EMBL/GenBank/DDBJ whole genome shotgun (WGS) entry which is preliminary data.</text>
</comment>
<dbReference type="EMBL" id="VUNH01000009">
    <property type="protein sequence ID" value="MST56116.1"/>
    <property type="molecule type" value="Genomic_DNA"/>
</dbReference>
<evidence type="ECO:0000313" key="12">
    <source>
        <dbReference type="Proteomes" id="UP000473699"/>
    </source>
</evidence>
<sequence length="573" mass="59619">MAQSITMPKLGLTMTEGTISKWNKAEGDAVAVGEVLFVVSTDKLTYEYQSEVSGVLLKIEVPENCSIAVGGEVALVGEAGEVVSSRSAPPRASDGREAPVAPAAVSSAASSAGKKKVVIIGGGPGGYVCAIRLAQLGADVTLVERERVGGTCLNVGCIPTKALVKSAELYGEMKHGADFGVLCSGLRVDWAAVQNRKNAVVEQLVDGVSGLLTANKVAVVSGEAHFLSSSAVEVSGRTIQADAFVIAAGSAPVIPAIPGIESEGIVTSTEALSFAKLPEKLLIVGGGVIGMEFACLYATLGVDVTVVEMMPAILPPADEEMGVIVRKRMEALGVKIHTSCKVTGFDSISSGVMTHVLDSLGRELQFSSDKVLLSIGRRADTAALNLDAAGVKAERGRIVVNKRMETSVRNIYAIGDCCSPIMLAHVASAEGEVAAENIMGAARDMDYKTVPSCVYTLPEMAWVGMTEKAAVETGRKIKVGRFPLIGNGKSLIMNETDGMVKIVADEKYGEILGVHIVGPHATDLIVEGALALRLEATADEIISTVHAHPTVGEALTEAALDLQSRAIHLPPQV</sequence>
<name>A0A6L5YCP9_9BACT</name>
<dbReference type="Pfam" id="PF07992">
    <property type="entry name" value="Pyr_redox_2"/>
    <property type="match status" value="1"/>
</dbReference>
<dbReference type="InterPro" id="IPR006258">
    <property type="entry name" value="Lipoamide_DH"/>
</dbReference>
<proteinExistence type="inferred from homology"/>
<dbReference type="Pfam" id="PF02852">
    <property type="entry name" value="Pyr_redox_dim"/>
    <property type="match status" value="1"/>
</dbReference>
<dbReference type="FunFam" id="3.30.390.30:FF:000001">
    <property type="entry name" value="Dihydrolipoyl dehydrogenase"/>
    <property type="match status" value="1"/>
</dbReference>
<dbReference type="Pfam" id="PF00364">
    <property type="entry name" value="Biotin_lipoyl"/>
    <property type="match status" value="1"/>
</dbReference>
<dbReference type="PANTHER" id="PTHR22912:SF217">
    <property type="entry name" value="DIHYDROLIPOYL DEHYDROGENASE"/>
    <property type="match status" value="1"/>
</dbReference>
<dbReference type="PROSITE" id="PS00076">
    <property type="entry name" value="PYRIDINE_REDOX_1"/>
    <property type="match status" value="1"/>
</dbReference>
<dbReference type="Gene3D" id="3.30.390.30">
    <property type="match status" value="1"/>
</dbReference>
<dbReference type="InterPro" id="IPR004099">
    <property type="entry name" value="Pyr_nucl-diS_OxRdtase_dimer"/>
</dbReference>
<keyword evidence="3 9" id="KW-0285">Flavoprotein</keyword>
<dbReference type="PRINTS" id="PR00411">
    <property type="entry name" value="PNDRDTASEI"/>
</dbReference>
<dbReference type="PRINTS" id="PR00368">
    <property type="entry name" value="FADPNR"/>
</dbReference>
<dbReference type="Proteomes" id="UP000473699">
    <property type="component" value="Unassembled WGS sequence"/>
</dbReference>
<keyword evidence="7" id="KW-1015">Disulfide bond</keyword>
<dbReference type="PANTHER" id="PTHR22912">
    <property type="entry name" value="DISULFIDE OXIDOREDUCTASE"/>
    <property type="match status" value="1"/>
</dbReference>
<accession>A0A6L5YCP9</accession>
<keyword evidence="5 9" id="KW-0560">Oxidoreductase</keyword>
<comment type="catalytic activity">
    <reaction evidence="9">
        <text>N(6)-[(R)-dihydrolipoyl]-L-lysyl-[protein] + NAD(+) = N(6)-[(R)-lipoyl]-L-lysyl-[protein] + NADH + H(+)</text>
        <dbReference type="Rhea" id="RHEA:15045"/>
        <dbReference type="Rhea" id="RHEA-COMP:10474"/>
        <dbReference type="Rhea" id="RHEA-COMP:10475"/>
        <dbReference type="ChEBI" id="CHEBI:15378"/>
        <dbReference type="ChEBI" id="CHEBI:57540"/>
        <dbReference type="ChEBI" id="CHEBI:57945"/>
        <dbReference type="ChEBI" id="CHEBI:83099"/>
        <dbReference type="ChEBI" id="CHEBI:83100"/>
        <dbReference type="EC" id="1.8.1.4"/>
    </reaction>
</comment>
<evidence type="ECO:0000256" key="8">
    <source>
        <dbReference type="ARBA" id="ARBA00023284"/>
    </source>
</evidence>
<evidence type="ECO:0000256" key="7">
    <source>
        <dbReference type="ARBA" id="ARBA00023157"/>
    </source>
</evidence>
<keyword evidence="12" id="KW-1185">Reference proteome</keyword>
<dbReference type="InterPro" id="IPR023753">
    <property type="entry name" value="FAD/NAD-binding_dom"/>
</dbReference>
<dbReference type="GO" id="GO:0006103">
    <property type="term" value="P:2-oxoglutarate metabolic process"/>
    <property type="evidence" value="ECO:0007669"/>
    <property type="project" value="TreeGrafter"/>
</dbReference>
<dbReference type="InterPro" id="IPR036188">
    <property type="entry name" value="FAD/NAD-bd_sf"/>
</dbReference>
<dbReference type="RefSeq" id="WP_154529201.1">
    <property type="nucleotide sequence ID" value="NZ_VUNH01000009.1"/>
</dbReference>
<dbReference type="InterPro" id="IPR012999">
    <property type="entry name" value="Pyr_OxRdtase_I_AS"/>
</dbReference>
<evidence type="ECO:0000256" key="4">
    <source>
        <dbReference type="ARBA" id="ARBA00022827"/>
    </source>
</evidence>
<dbReference type="SUPFAM" id="SSF51230">
    <property type="entry name" value="Single hybrid motif"/>
    <property type="match status" value="1"/>
</dbReference>
<dbReference type="Gene3D" id="2.40.50.100">
    <property type="match status" value="1"/>
</dbReference>
<dbReference type="PROSITE" id="PS50968">
    <property type="entry name" value="BIOTINYL_LIPOYL"/>
    <property type="match status" value="1"/>
</dbReference>
<evidence type="ECO:0000256" key="3">
    <source>
        <dbReference type="ARBA" id="ARBA00022630"/>
    </source>
</evidence>
<keyword evidence="6 9" id="KW-0520">NAD</keyword>
<dbReference type="SUPFAM" id="SSF55424">
    <property type="entry name" value="FAD/NAD-linked reductases, dimerisation (C-terminal) domain"/>
    <property type="match status" value="1"/>
</dbReference>
<comment type="miscellaneous">
    <text evidence="9">The active site is a redox-active disulfide bond.</text>
</comment>
<evidence type="ECO:0000313" key="11">
    <source>
        <dbReference type="EMBL" id="MST56116.1"/>
    </source>
</evidence>
<comment type="similarity">
    <text evidence="1 9">Belongs to the class-I pyridine nucleotide-disulfide oxidoreductase family.</text>
</comment>
<evidence type="ECO:0000256" key="1">
    <source>
        <dbReference type="ARBA" id="ARBA00007532"/>
    </source>
</evidence>
<dbReference type="GO" id="GO:0004148">
    <property type="term" value="F:dihydrolipoyl dehydrogenase (NADH) activity"/>
    <property type="evidence" value="ECO:0007669"/>
    <property type="project" value="UniProtKB-EC"/>
</dbReference>
<dbReference type="InterPro" id="IPR011053">
    <property type="entry name" value="Single_hybrid_motif"/>
</dbReference>
<dbReference type="InterPro" id="IPR016156">
    <property type="entry name" value="FAD/NAD-linked_Rdtase_dimer_sf"/>
</dbReference>
<evidence type="ECO:0000256" key="5">
    <source>
        <dbReference type="ARBA" id="ARBA00023002"/>
    </source>
</evidence>